<gene>
    <name evidence="1" type="ordered locus">MmarC6_0152</name>
</gene>
<reference evidence="1" key="1">
    <citation type="submission" date="2007-10" db="EMBL/GenBank/DDBJ databases">
        <title>Complete sequence of Methanococcus maripaludis C6.</title>
        <authorList>
            <consortium name="US DOE Joint Genome Institute"/>
            <person name="Copeland A."/>
            <person name="Lucas S."/>
            <person name="Lapidus A."/>
            <person name="Barry K."/>
            <person name="Glavina del Rio T."/>
            <person name="Dalin E."/>
            <person name="Tice H."/>
            <person name="Pitluck S."/>
            <person name="Clum A."/>
            <person name="Schmutz J."/>
            <person name="Larimer F."/>
            <person name="Land M."/>
            <person name="Hauser L."/>
            <person name="Kyrpides N."/>
            <person name="Mikhailova N."/>
            <person name="Sieprawska-Lupa M."/>
            <person name="Whitman W.B."/>
            <person name="Richardson P."/>
        </authorList>
    </citation>
    <scope>NUCLEOTIDE SEQUENCE [LARGE SCALE GENOMIC DNA]</scope>
    <source>
        <strain evidence="1">C6</strain>
    </source>
</reference>
<dbReference type="eggNOG" id="arCOG06633">
    <property type="taxonomic scope" value="Archaea"/>
</dbReference>
<name>A9A7M7_METM6</name>
<dbReference type="KEGG" id="mmx:MmarC6_0152"/>
<proteinExistence type="predicted"/>
<organism evidence="1">
    <name type="scientific">Methanococcus maripaludis (strain C6 / ATCC BAA-1332)</name>
    <dbReference type="NCBI Taxonomy" id="444158"/>
    <lineage>
        <taxon>Archaea</taxon>
        <taxon>Methanobacteriati</taxon>
        <taxon>Methanobacteriota</taxon>
        <taxon>Methanomada group</taxon>
        <taxon>Methanococci</taxon>
        <taxon>Methanococcales</taxon>
        <taxon>Methanococcaceae</taxon>
        <taxon>Methanococcus</taxon>
    </lineage>
</organism>
<dbReference type="OrthoDB" id="60435at2157"/>
<dbReference type="AlphaFoldDB" id="A9A7M7"/>
<accession>A9A7M7</accession>
<dbReference type="HOGENOM" id="CLU_2230396_0_0_2"/>
<protein>
    <submittedName>
        <fullName evidence="1">Uncharacterized protein</fullName>
    </submittedName>
</protein>
<evidence type="ECO:0000313" key="1">
    <source>
        <dbReference type="EMBL" id="ABX00975.1"/>
    </source>
</evidence>
<sequence>MIKYAGSIGENEVILRNMEYLKSKNHNYVSEILPETIRRTISGIDAINIGEKLLPDIDNERLRHDFEKILSSEKKGLVEHIVLLLNYEYFNNGINISNVDLIDSF</sequence>
<dbReference type="EMBL" id="CP000867">
    <property type="protein sequence ID" value="ABX00975.1"/>
    <property type="molecule type" value="Genomic_DNA"/>
</dbReference>
<dbReference type="STRING" id="444158.MmarC6_0152"/>